<dbReference type="SUPFAM" id="SSF52540">
    <property type="entry name" value="P-loop containing nucleoside triphosphate hydrolases"/>
    <property type="match status" value="1"/>
</dbReference>
<accession>A0A9E7DIW7</accession>
<keyword evidence="3" id="KW-0067">ATP-binding</keyword>
<dbReference type="Pfam" id="PF13173">
    <property type="entry name" value="AAA_14"/>
    <property type="match status" value="1"/>
</dbReference>
<dbReference type="Proteomes" id="UP000831151">
    <property type="component" value="Chromosome"/>
</dbReference>
<keyword evidence="3" id="KW-0547">Nucleotide-binding</keyword>
<sequence length="399" mass="46799">MKIIKREKYLDRLIGLKNTPDIKIITGMRRSGKSELLKNYIKYLEENDKNANIIYIDLQLLENEDLLDYKELNRYIVGHYQEAKNNYLFIDEVQLCKHFEKTINSLHSQKLFDIYLTGSNAFLLSSDLATLFTGRFIGVEVFPFSFKEFMEYFEYDDIDKAFGAYIDMGGMAGSYVYTNDEDRKAYLKSVYETSIMRDLVQRHDIRDKVLLKKLGDFMLSNIANLTSLRKIADTLKSDKEPVNHKTIADYVSYMCESFLFYKMNRYDIQGKSYLATIEKYYLVDHGFRSAILGTKNMDYGRIYENMVALELYRRGYEVYVGKLYEKEVDFVAMKASEKIYIQVSDDISTEKTMKRELEPLLSIRDAYPKLIISNTKHPMTLMEGVKIYDLARWLAGDEV</sequence>
<organism evidence="3 4">
    <name type="scientific">Fenollaria massiliensis</name>
    <dbReference type="NCBI Taxonomy" id="938288"/>
    <lineage>
        <taxon>Bacteria</taxon>
        <taxon>Bacillati</taxon>
        <taxon>Bacillota</taxon>
        <taxon>Clostridia</taxon>
        <taxon>Eubacteriales</taxon>
        <taxon>Fenollaria</taxon>
    </lineage>
</organism>
<dbReference type="GO" id="GO:0005524">
    <property type="term" value="F:ATP binding"/>
    <property type="evidence" value="ECO:0007669"/>
    <property type="project" value="UniProtKB-KW"/>
</dbReference>
<evidence type="ECO:0000313" key="3">
    <source>
        <dbReference type="EMBL" id="UQK58962.1"/>
    </source>
</evidence>
<dbReference type="Gene3D" id="3.40.50.300">
    <property type="entry name" value="P-loop containing nucleotide triphosphate hydrolases"/>
    <property type="match status" value="1"/>
</dbReference>
<feature type="domain" description="AAA" evidence="1">
    <location>
        <begin position="21"/>
        <end position="150"/>
    </location>
</feature>
<feature type="domain" description="DUF4143" evidence="2">
    <location>
        <begin position="197"/>
        <end position="343"/>
    </location>
</feature>
<dbReference type="InterPro" id="IPR027417">
    <property type="entry name" value="P-loop_NTPase"/>
</dbReference>
<protein>
    <submittedName>
        <fullName evidence="3">ATP-binding protein</fullName>
    </submittedName>
</protein>
<gene>
    <name evidence="3" type="ORF">M1R53_06890</name>
</gene>
<name>A0A9E7DIW7_9FIRM</name>
<evidence type="ECO:0000259" key="1">
    <source>
        <dbReference type="Pfam" id="PF13173"/>
    </source>
</evidence>
<dbReference type="PANTHER" id="PTHR33295:SF20">
    <property type="entry name" value="ATPASE"/>
    <property type="match status" value="1"/>
</dbReference>
<dbReference type="InterPro" id="IPR041682">
    <property type="entry name" value="AAA_14"/>
</dbReference>
<evidence type="ECO:0000313" key="4">
    <source>
        <dbReference type="Proteomes" id="UP000831151"/>
    </source>
</evidence>
<evidence type="ECO:0000259" key="2">
    <source>
        <dbReference type="Pfam" id="PF13635"/>
    </source>
</evidence>
<dbReference type="PANTHER" id="PTHR33295">
    <property type="entry name" value="ATPASE"/>
    <property type="match status" value="1"/>
</dbReference>
<reference evidence="3" key="1">
    <citation type="submission" date="2022-04" db="EMBL/GenBank/DDBJ databases">
        <title>Complete genome sequences of Ezakiella coagulans and Fenollaria massiliensis.</title>
        <authorList>
            <person name="France M.T."/>
            <person name="Clifford J."/>
            <person name="Narina S."/>
            <person name="Rutt L."/>
            <person name="Ravel J."/>
        </authorList>
    </citation>
    <scope>NUCLEOTIDE SEQUENCE</scope>
    <source>
        <strain evidence="3">C0061C2</strain>
    </source>
</reference>
<dbReference type="EMBL" id="CP096649">
    <property type="protein sequence ID" value="UQK58962.1"/>
    <property type="molecule type" value="Genomic_DNA"/>
</dbReference>
<proteinExistence type="predicted"/>
<dbReference type="RefSeq" id="WP_249242497.1">
    <property type="nucleotide sequence ID" value="NZ_CP096649.1"/>
</dbReference>
<dbReference type="AlphaFoldDB" id="A0A9E7DIW7"/>
<keyword evidence="4" id="KW-1185">Reference proteome</keyword>
<dbReference type="InterPro" id="IPR025420">
    <property type="entry name" value="DUF4143"/>
</dbReference>
<dbReference type="Pfam" id="PF13635">
    <property type="entry name" value="DUF4143"/>
    <property type="match status" value="1"/>
</dbReference>
<dbReference type="KEGG" id="fms:M1R53_06890"/>